<feature type="compositionally biased region" description="Low complexity" evidence="2">
    <location>
        <begin position="19"/>
        <end position="36"/>
    </location>
</feature>
<feature type="compositionally biased region" description="Polar residues" evidence="2">
    <location>
        <begin position="62"/>
        <end position="83"/>
    </location>
</feature>
<gene>
    <name evidence="3" type="ORF">BaRGS_00028084</name>
</gene>
<name>A0ABD0K124_9CAEN</name>
<evidence type="ECO:0000256" key="1">
    <source>
        <dbReference type="SAM" id="Coils"/>
    </source>
</evidence>
<proteinExistence type="predicted"/>
<feature type="region of interest" description="Disordered" evidence="2">
    <location>
        <begin position="1"/>
        <end position="102"/>
    </location>
</feature>
<evidence type="ECO:0000313" key="4">
    <source>
        <dbReference type="Proteomes" id="UP001519460"/>
    </source>
</evidence>
<feature type="coiled-coil region" evidence="1">
    <location>
        <begin position="122"/>
        <end position="163"/>
    </location>
</feature>
<organism evidence="3 4">
    <name type="scientific">Batillaria attramentaria</name>
    <dbReference type="NCBI Taxonomy" id="370345"/>
    <lineage>
        <taxon>Eukaryota</taxon>
        <taxon>Metazoa</taxon>
        <taxon>Spiralia</taxon>
        <taxon>Lophotrochozoa</taxon>
        <taxon>Mollusca</taxon>
        <taxon>Gastropoda</taxon>
        <taxon>Caenogastropoda</taxon>
        <taxon>Sorbeoconcha</taxon>
        <taxon>Cerithioidea</taxon>
        <taxon>Batillariidae</taxon>
        <taxon>Batillaria</taxon>
    </lineage>
</organism>
<dbReference type="Proteomes" id="UP001519460">
    <property type="component" value="Unassembled WGS sequence"/>
</dbReference>
<evidence type="ECO:0000313" key="3">
    <source>
        <dbReference type="EMBL" id="KAK7480716.1"/>
    </source>
</evidence>
<evidence type="ECO:0000256" key="2">
    <source>
        <dbReference type="SAM" id="MobiDB-lite"/>
    </source>
</evidence>
<sequence length="359" mass="40135">MGNKDKRGPKRKQADRSVSDTSQDTSVTVSTPVSLKTVKKPAKAPRNSSEPPLTLERFFAASTVSSTMADKTGASNGAATLSVETPGQGGGNTEGQQEITPADVWKKLDQVLGRLNRMCDEMDDIRGRMYQVEQENTSLKEELAQCRKEMEDVKRVADEAKYEAGVARAQAGDLEQYGRRYNVRVFGVKEDDDETVQQCEEKVLRIINEKLELKGIKSADVDAIHRLGKKPKPRRAEQNHSDSDSDTESRPRAIIVRFVSRKCTQDVLRNRRKLRGTKISIAEDLARDRYRLLRQVKEKEVDDAWSRDGKIFVKVSGRIREVKSAEDVTRFLTSTPMLPPDGGGRGGPGRMDVDQVTPM</sequence>
<dbReference type="PANTHER" id="PTHR11505">
    <property type="entry name" value="L1 TRANSPOSABLE ELEMENT-RELATED"/>
    <property type="match status" value="1"/>
</dbReference>
<accession>A0ABD0K124</accession>
<protein>
    <submittedName>
        <fullName evidence="3">Uncharacterized protein</fullName>
    </submittedName>
</protein>
<feature type="region of interest" description="Disordered" evidence="2">
    <location>
        <begin position="227"/>
        <end position="251"/>
    </location>
</feature>
<dbReference type="InterPro" id="IPR004244">
    <property type="entry name" value="Transposase_22"/>
</dbReference>
<reference evidence="3 4" key="1">
    <citation type="journal article" date="2023" name="Sci. Data">
        <title>Genome assembly of the Korean intertidal mud-creeper Batillaria attramentaria.</title>
        <authorList>
            <person name="Patra A.K."/>
            <person name="Ho P.T."/>
            <person name="Jun S."/>
            <person name="Lee S.J."/>
            <person name="Kim Y."/>
            <person name="Won Y.J."/>
        </authorList>
    </citation>
    <scope>NUCLEOTIDE SEQUENCE [LARGE SCALE GENOMIC DNA]</scope>
    <source>
        <strain evidence="3">Wonlab-2016</strain>
    </source>
</reference>
<dbReference type="EMBL" id="JACVVK020000276">
    <property type="protein sequence ID" value="KAK7480716.1"/>
    <property type="molecule type" value="Genomic_DNA"/>
</dbReference>
<feature type="region of interest" description="Disordered" evidence="2">
    <location>
        <begin position="333"/>
        <end position="359"/>
    </location>
</feature>
<keyword evidence="4" id="KW-1185">Reference proteome</keyword>
<dbReference type="Gene3D" id="3.30.70.1820">
    <property type="entry name" value="L1 transposable element, RRM domain"/>
    <property type="match status" value="1"/>
</dbReference>
<feature type="compositionally biased region" description="Basic and acidic residues" evidence="2">
    <location>
        <begin position="234"/>
        <end position="251"/>
    </location>
</feature>
<comment type="caution">
    <text evidence="3">The sequence shown here is derived from an EMBL/GenBank/DDBJ whole genome shotgun (WGS) entry which is preliminary data.</text>
</comment>
<feature type="compositionally biased region" description="Basic and acidic residues" evidence="2">
    <location>
        <begin position="1"/>
        <end position="18"/>
    </location>
</feature>
<dbReference type="AlphaFoldDB" id="A0ABD0K124"/>
<keyword evidence="1" id="KW-0175">Coiled coil</keyword>